<comment type="caution">
    <text evidence="11">The sequence shown here is derived from an EMBL/GenBank/DDBJ whole genome shotgun (WGS) entry which is preliminary data.</text>
</comment>
<protein>
    <recommendedName>
        <fullName evidence="4 7">Flagellar hook-associated protein 1</fullName>
        <shortName evidence="7">HAP1</shortName>
    </recommendedName>
</protein>
<accession>A0A9D1PLS6</accession>
<organism evidence="11 12">
    <name type="scientific">Candidatus Pseudogracilibacillus intestinigallinarum</name>
    <dbReference type="NCBI Taxonomy" id="2838742"/>
    <lineage>
        <taxon>Bacteria</taxon>
        <taxon>Bacillati</taxon>
        <taxon>Bacillota</taxon>
        <taxon>Bacilli</taxon>
        <taxon>Bacillales</taxon>
        <taxon>Bacillaceae</taxon>
        <taxon>Pseudogracilibacillus</taxon>
    </lineage>
</organism>
<reference evidence="11" key="1">
    <citation type="journal article" date="2021" name="PeerJ">
        <title>Extensive microbial diversity within the chicken gut microbiome revealed by metagenomics and culture.</title>
        <authorList>
            <person name="Gilroy R."/>
            <person name="Ravi A."/>
            <person name="Getino M."/>
            <person name="Pursley I."/>
            <person name="Horton D.L."/>
            <person name="Alikhan N.F."/>
            <person name="Baker D."/>
            <person name="Gharbi K."/>
            <person name="Hall N."/>
            <person name="Watson M."/>
            <person name="Adriaenssens E.M."/>
            <person name="Foster-Nyarko E."/>
            <person name="Jarju S."/>
            <person name="Secka A."/>
            <person name="Antonio M."/>
            <person name="Oren A."/>
            <person name="Chaudhuri R.R."/>
            <person name="La Ragione R."/>
            <person name="Hildebrand F."/>
            <person name="Pallen M.J."/>
        </authorList>
    </citation>
    <scope>NUCLEOTIDE SEQUENCE</scope>
    <source>
        <strain evidence="11">CHK169-2315</strain>
    </source>
</reference>
<dbReference type="GO" id="GO:0005576">
    <property type="term" value="C:extracellular region"/>
    <property type="evidence" value="ECO:0007669"/>
    <property type="project" value="UniProtKB-SubCell"/>
</dbReference>
<dbReference type="NCBIfam" id="TIGR02492">
    <property type="entry name" value="flgK_ends"/>
    <property type="match status" value="1"/>
</dbReference>
<comment type="subcellular location">
    <subcellularLocation>
        <location evidence="1 7">Bacterial flagellum</location>
    </subcellularLocation>
    <subcellularLocation>
        <location evidence="2 7">Secreted</location>
    </subcellularLocation>
</comment>
<keyword evidence="11" id="KW-0969">Cilium</keyword>
<dbReference type="PANTHER" id="PTHR30033:SF1">
    <property type="entry name" value="FLAGELLAR HOOK-ASSOCIATED PROTEIN 1"/>
    <property type="match status" value="1"/>
</dbReference>
<dbReference type="InterPro" id="IPR010930">
    <property type="entry name" value="Flg_bb/hook_C_dom"/>
</dbReference>
<dbReference type="GO" id="GO:0044780">
    <property type="term" value="P:bacterial-type flagellum assembly"/>
    <property type="evidence" value="ECO:0007669"/>
    <property type="project" value="InterPro"/>
</dbReference>
<feature type="domain" description="Flagellar hook-associated protein FlgK helical" evidence="10">
    <location>
        <begin position="101"/>
        <end position="365"/>
    </location>
</feature>
<evidence type="ECO:0000259" key="8">
    <source>
        <dbReference type="Pfam" id="PF00460"/>
    </source>
</evidence>
<dbReference type="EMBL" id="DXHX01000023">
    <property type="protein sequence ID" value="HIV73744.1"/>
    <property type="molecule type" value="Genomic_DNA"/>
</dbReference>
<dbReference type="Proteomes" id="UP000823937">
    <property type="component" value="Unassembled WGS sequence"/>
</dbReference>
<dbReference type="GO" id="GO:0005198">
    <property type="term" value="F:structural molecule activity"/>
    <property type="evidence" value="ECO:0007669"/>
    <property type="project" value="UniProtKB-UniRule"/>
</dbReference>
<evidence type="ECO:0000256" key="2">
    <source>
        <dbReference type="ARBA" id="ARBA00004613"/>
    </source>
</evidence>
<evidence type="ECO:0000256" key="3">
    <source>
        <dbReference type="ARBA" id="ARBA00009677"/>
    </source>
</evidence>
<gene>
    <name evidence="7 11" type="primary">flgK</name>
    <name evidence="11" type="ORF">H9895_01535</name>
</gene>
<dbReference type="AlphaFoldDB" id="A0A9D1PLS6"/>
<name>A0A9D1PLS6_9BACI</name>
<proteinExistence type="inferred from homology"/>
<dbReference type="PANTHER" id="PTHR30033">
    <property type="entry name" value="FLAGELLAR HOOK-ASSOCIATED PROTEIN 1"/>
    <property type="match status" value="1"/>
</dbReference>
<evidence type="ECO:0000256" key="7">
    <source>
        <dbReference type="RuleBase" id="RU362065"/>
    </source>
</evidence>
<dbReference type="GO" id="GO:0009424">
    <property type="term" value="C:bacterial-type flagellum hook"/>
    <property type="evidence" value="ECO:0007669"/>
    <property type="project" value="UniProtKB-UniRule"/>
</dbReference>
<feature type="domain" description="Flagellar basal body rod protein N-terminal" evidence="8">
    <location>
        <begin position="10"/>
        <end position="36"/>
    </location>
</feature>
<keyword evidence="6 7" id="KW-0975">Bacterial flagellum</keyword>
<feature type="domain" description="Flagellar basal-body/hook protein C-terminal" evidence="9">
    <location>
        <begin position="466"/>
        <end position="503"/>
    </location>
</feature>
<evidence type="ECO:0000256" key="5">
    <source>
        <dbReference type="ARBA" id="ARBA00022525"/>
    </source>
</evidence>
<sequence length="510" mass="55680">MSTFQGLELAKKALYAQQGALYTTGHNIANVNTAGYSRQRVNFETTSPFPMPSRVMPTIAGQIGTGVEIGTVERVRDQFLDMQFRAENSRANYWSAKSEALSRMEDLLNEPSEDGLSAQMDLLWQALQDLADHPDNDGARSVAAQRALALTETFNHLSKSLQAIQGDLKEQIDVSTKNINSLLSQINGLNEQIQKIEPHGMLANDLYDERDRLIDQLSNYMNIKVDYTKSSDSSLQIADGLASIQLIDSSGQSFDPPIYLIDARDRDNLIVNEFELAYNDADNAEKGLVSNITVDGVDVLQNILSSEGALSGLIESYGVVGGGENNLYPNMLDELNKMAKQFAEAFNTQHQAGIDANGETGKAFFITKDGSMDITAENITVLGDIVKDPNLIAASAVDGGSRNGDNALDLAKVFDKDIEGLDDTSVRKYFIALIGDLGVKGQKANTMKNSTDILKSQIENSRMSVTAVSLDEEISNLIKFQHAYNAAARSMTAIDELIDRVINQMGIVGR</sequence>
<keyword evidence="5 7" id="KW-0964">Secreted</keyword>
<evidence type="ECO:0000256" key="6">
    <source>
        <dbReference type="ARBA" id="ARBA00023143"/>
    </source>
</evidence>
<dbReference type="Pfam" id="PF06429">
    <property type="entry name" value="Flg_bbr_C"/>
    <property type="match status" value="1"/>
</dbReference>
<evidence type="ECO:0000313" key="12">
    <source>
        <dbReference type="Proteomes" id="UP000823937"/>
    </source>
</evidence>
<dbReference type="InterPro" id="IPR053927">
    <property type="entry name" value="FlgK_helical"/>
</dbReference>
<evidence type="ECO:0000259" key="9">
    <source>
        <dbReference type="Pfam" id="PF06429"/>
    </source>
</evidence>
<reference evidence="11" key="2">
    <citation type="submission" date="2021-04" db="EMBL/GenBank/DDBJ databases">
        <authorList>
            <person name="Gilroy R."/>
        </authorList>
    </citation>
    <scope>NUCLEOTIDE SEQUENCE</scope>
    <source>
        <strain evidence="11">CHK169-2315</strain>
    </source>
</reference>
<dbReference type="InterPro" id="IPR002371">
    <property type="entry name" value="FlgK"/>
</dbReference>
<dbReference type="Pfam" id="PF00460">
    <property type="entry name" value="Flg_bb_rod"/>
    <property type="match status" value="1"/>
</dbReference>
<dbReference type="Pfam" id="PF22638">
    <property type="entry name" value="FlgK_D1"/>
    <property type="match status" value="1"/>
</dbReference>
<evidence type="ECO:0000256" key="1">
    <source>
        <dbReference type="ARBA" id="ARBA00004365"/>
    </source>
</evidence>
<evidence type="ECO:0000259" key="10">
    <source>
        <dbReference type="Pfam" id="PF22638"/>
    </source>
</evidence>
<evidence type="ECO:0000256" key="4">
    <source>
        <dbReference type="ARBA" id="ARBA00016244"/>
    </source>
</evidence>
<dbReference type="PRINTS" id="PR01005">
    <property type="entry name" value="FLGHOOKAP1"/>
</dbReference>
<dbReference type="SUPFAM" id="SSF64518">
    <property type="entry name" value="Phase 1 flagellin"/>
    <property type="match status" value="1"/>
</dbReference>
<keyword evidence="11" id="KW-0966">Cell projection</keyword>
<evidence type="ECO:0000313" key="11">
    <source>
        <dbReference type="EMBL" id="HIV73744.1"/>
    </source>
</evidence>
<keyword evidence="11" id="KW-0282">Flagellum</keyword>
<comment type="similarity">
    <text evidence="3 7">Belongs to the flagella basal body rod proteins family.</text>
</comment>
<dbReference type="InterPro" id="IPR001444">
    <property type="entry name" value="Flag_bb_rod_N"/>
</dbReference>